<keyword evidence="1" id="KW-1134">Transmembrane beta strand</keyword>
<dbReference type="RefSeq" id="WP_013443880.1">
    <property type="nucleotide sequence ID" value="NC_014734.1"/>
</dbReference>
<evidence type="ECO:0000256" key="2">
    <source>
        <dbReference type="SAM" id="Phobius"/>
    </source>
</evidence>
<reference key="1">
    <citation type="submission" date="2010-11" db="EMBL/GenBank/DDBJ databases">
        <title>The complete genome of Paludibacter propionicigenes DSM 17365.</title>
        <authorList>
            <consortium name="US DOE Joint Genome Institute (JGI-PGF)"/>
            <person name="Lucas S."/>
            <person name="Copeland A."/>
            <person name="Lapidus A."/>
            <person name="Bruce D."/>
            <person name="Goodwin L."/>
            <person name="Pitluck S."/>
            <person name="Kyrpides N."/>
            <person name="Mavromatis K."/>
            <person name="Ivanova N."/>
            <person name="Munk A.C."/>
            <person name="Brettin T."/>
            <person name="Detter J.C."/>
            <person name="Han C."/>
            <person name="Tapia R."/>
            <person name="Land M."/>
            <person name="Hauser L."/>
            <person name="Markowitz V."/>
            <person name="Cheng J.-F."/>
            <person name="Hugenholtz P."/>
            <person name="Woyke T."/>
            <person name="Wu D."/>
            <person name="Gronow S."/>
            <person name="Wellnitz S."/>
            <person name="Brambilla E."/>
            <person name="Klenk H.-P."/>
            <person name="Eisen J.A."/>
        </authorList>
    </citation>
    <scope>NUCLEOTIDE SEQUENCE</scope>
    <source>
        <strain>WB4</strain>
    </source>
</reference>
<keyword evidence="1" id="KW-0998">Cell outer membrane</keyword>
<dbReference type="OrthoDB" id="9814002at2"/>
<feature type="transmembrane region" description="Helical" evidence="2">
    <location>
        <begin position="6"/>
        <end position="25"/>
    </location>
</feature>
<organism evidence="5 6">
    <name type="scientific">Paludibacter propionicigenes (strain DSM 17365 / JCM 13257 / WB4)</name>
    <dbReference type="NCBI Taxonomy" id="694427"/>
    <lineage>
        <taxon>Bacteria</taxon>
        <taxon>Pseudomonadati</taxon>
        <taxon>Bacteroidota</taxon>
        <taxon>Bacteroidia</taxon>
        <taxon>Bacteroidales</taxon>
        <taxon>Paludibacteraceae</taxon>
        <taxon>Paludibacter</taxon>
    </lineage>
</organism>
<dbReference type="Pfam" id="PF07715">
    <property type="entry name" value="Plug"/>
    <property type="match status" value="1"/>
</dbReference>
<dbReference type="eggNOG" id="COG1629">
    <property type="taxonomic scope" value="Bacteria"/>
</dbReference>
<sequence>METTLFYLLRVSIAATILYLFFKFILSKRTFHALNRIVVLCMVVMTLVLPLFTITLPIISFFQPKVETATSQLTVEQVLALLKAGGYFNGSTIESTPATEIPGIKIFGVIYLIGFTLALMRFSISFIRMSRIIRLTQKAQLDDNSLLCISDKKVSPFSWMKYIVLSKDDFTDENKDIIRHEQAHVAFGHSYDLLFLDLYSLVFWFNPFAWLLRLELQTIHEYQADEKVLAEGANAKNYHLSLIRQCVGEYKFALANNFEYNNLHKRIKMTMGTKSSSRQKWLYGTIGLSVMLCIVVLSFSGLKAKAADLKEMIKSELSAADSTQKPTPSVVRIRKVDVKNNETVTPQIIVGDTVAPDSKIKVRLSPNEDIRVVGYGTQLVTESKANHSPLGLNLNGTAKPMIIVDGKEYFQSIDAINPNDILSIEVLKDASATKLYGDKGKNGVILITTKKNAASSTNNELKINTSKPLKLHAELVYDKEKDAGSASNEVKNNKGLRFNATFHKDVHQPLTSVDGKEAPANPIQISIANIEAITIPMDTTIAR</sequence>
<dbReference type="PANTHER" id="PTHR34978:SF3">
    <property type="entry name" value="SLR0241 PROTEIN"/>
    <property type="match status" value="1"/>
</dbReference>
<dbReference type="Gene3D" id="2.170.130.10">
    <property type="entry name" value="TonB-dependent receptor, plug domain"/>
    <property type="match status" value="1"/>
</dbReference>
<proteinExistence type="inferred from homology"/>
<dbReference type="InterPro" id="IPR039426">
    <property type="entry name" value="TonB-dep_rcpt-like"/>
</dbReference>
<keyword evidence="2" id="KW-1133">Transmembrane helix</keyword>
<gene>
    <name evidence="5" type="ordered locus">Palpr_0350</name>
</gene>
<dbReference type="KEGG" id="ppn:Palpr_0350"/>
<dbReference type="Pfam" id="PF05569">
    <property type="entry name" value="Peptidase_M56"/>
    <property type="match status" value="1"/>
</dbReference>
<dbReference type="SUPFAM" id="SSF56935">
    <property type="entry name" value="Porins"/>
    <property type="match status" value="1"/>
</dbReference>
<dbReference type="GO" id="GO:0009279">
    <property type="term" value="C:cell outer membrane"/>
    <property type="evidence" value="ECO:0007669"/>
    <property type="project" value="UniProtKB-SubCell"/>
</dbReference>
<feature type="transmembrane region" description="Helical" evidence="2">
    <location>
        <begin position="104"/>
        <end position="124"/>
    </location>
</feature>
<protein>
    <submittedName>
        <fullName evidence="5">Peptidase M56 BlaR1</fullName>
    </submittedName>
</protein>
<keyword evidence="6" id="KW-1185">Reference proteome</keyword>
<feature type="domain" description="Peptidase M56" evidence="3">
    <location>
        <begin position="9"/>
        <end position="269"/>
    </location>
</feature>
<feature type="transmembrane region" description="Helical" evidence="2">
    <location>
        <begin position="281"/>
        <end position="302"/>
    </location>
</feature>
<dbReference type="NCBIfam" id="TIGR04057">
    <property type="entry name" value="SusC_RagA_signa"/>
    <property type="match status" value="1"/>
</dbReference>
<dbReference type="InterPro" id="IPR052173">
    <property type="entry name" value="Beta-lactam_resp_regulator"/>
</dbReference>
<evidence type="ECO:0000313" key="6">
    <source>
        <dbReference type="Proteomes" id="UP000008718"/>
    </source>
</evidence>
<dbReference type="STRING" id="694427.Palpr_0350"/>
<dbReference type="PANTHER" id="PTHR34978">
    <property type="entry name" value="POSSIBLE SENSOR-TRANSDUCER PROTEIN BLAR"/>
    <property type="match status" value="1"/>
</dbReference>
<dbReference type="InterPro" id="IPR037066">
    <property type="entry name" value="Plug_dom_sf"/>
</dbReference>
<dbReference type="InterPro" id="IPR023997">
    <property type="entry name" value="TonB-dep_OMP_SusC/RagA_CS"/>
</dbReference>
<comment type="subcellular location">
    <subcellularLocation>
        <location evidence="1">Cell outer membrane</location>
        <topology evidence="1">Multi-pass membrane protein</topology>
    </subcellularLocation>
</comment>
<keyword evidence="1 2" id="KW-0812">Transmembrane</keyword>
<dbReference type="CDD" id="cd07341">
    <property type="entry name" value="M56_BlaR1_MecR1_like"/>
    <property type="match status" value="1"/>
</dbReference>
<dbReference type="AlphaFoldDB" id="E4T1B7"/>
<name>E4T1B7_PALPW</name>
<comment type="similarity">
    <text evidence="1">Belongs to the TonB-dependent receptor family.</text>
</comment>
<dbReference type="Proteomes" id="UP000008718">
    <property type="component" value="Chromosome"/>
</dbReference>
<keyword evidence="1 2" id="KW-0472">Membrane</keyword>
<dbReference type="InterPro" id="IPR012910">
    <property type="entry name" value="Plug_dom"/>
</dbReference>
<dbReference type="PROSITE" id="PS52016">
    <property type="entry name" value="TONB_DEPENDENT_REC_3"/>
    <property type="match status" value="1"/>
</dbReference>
<keyword evidence="1" id="KW-0813">Transport</keyword>
<evidence type="ECO:0000313" key="5">
    <source>
        <dbReference type="EMBL" id="ADQ78511.1"/>
    </source>
</evidence>
<feature type="transmembrane region" description="Helical" evidence="2">
    <location>
        <begin position="37"/>
        <end position="62"/>
    </location>
</feature>
<dbReference type="HOGENOM" id="CLU_013798_3_1_10"/>
<evidence type="ECO:0000259" key="3">
    <source>
        <dbReference type="Pfam" id="PF05569"/>
    </source>
</evidence>
<dbReference type="eggNOG" id="COG4219">
    <property type="taxonomic scope" value="Bacteria"/>
</dbReference>
<accession>E4T1B7</accession>
<reference evidence="5 6" key="2">
    <citation type="journal article" date="2011" name="Stand. Genomic Sci.">
        <title>Complete genome sequence of Paludibacter propionicigenes type strain (WB4).</title>
        <authorList>
            <person name="Gronow S."/>
            <person name="Munk C."/>
            <person name="Lapidus A."/>
            <person name="Nolan M."/>
            <person name="Lucas S."/>
            <person name="Hammon N."/>
            <person name="Deshpande S."/>
            <person name="Cheng J.F."/>
            <person name="Tapia R."/>
            <person name="Han C."/>
            <person name="Goodwin L."/>
            <person name="Pitluck S."/>
            <person name="Liolios K."/>
            <person name="Ivanova N."/>
            <person name="Mavromatis K."/>
            <person name="Mikhailova N."/>
            <person name="Pati A."/>
            <person name="Chen A."/>
            <person name="Palaniappan K."/>
            <person name="Land M."/>
            <person name="Hauser L."/>
            <person name="Chang Y.J."/>
            <person name="Jeffries C.D."/>
            <person name="Brambilla E."/>
            <person name="Rohde M."/>
            <person name="Goker M."/>
            <person name="Detter J.C."/>
            <person name="Woyke T."/>
            <person name="Bristow J."/>
            <person name="Eisen J.A."/>
            <person name="Markowitz V."/>
            <person name="Hugenholtz P."/>
            <person name="Kyrpides N.C."/>
            <person name="Klenk H.P."/>
        </authorList>
    </citation>
    <scope>NUCLEOTIDE SEQUENCE [LARGE SCALE GENOMIC DNA]</scope>
    <source>
        <strain evidence="6">DSM 17365 / JCM 13257 / WB4</strain>
    </source>
</reference>
<dbReference type="EMBL" id="CP002345">
    <property type="protein sequence ID" value="ADQ78511.1"/>
    <property type="molecule type" value="Genomic_DNA"/>
</dbReference>
<feature type="domain" description="TonB-dependent receptor plug" evidence="4">
    <location>
        <begin position="382"/>
        <end position="444"/>
    </location>
</feature>
<dbReference type="InterPro" id="IPR008756">
    <property type="entry name" value="Peptidase_M56"/>
</dbReference>
<evidence type="ECO:0000259" key="4">
    <source>
        <dbReference type="Pfam" id="PF07715"/>
    </source>
</evidence>
<evidence type="ECO:0000256" key="1">
    <source>
        <dbReference type="PROSITE-ProRule" id="PRU01360"/>
    </source>
</evidence>